<evidence type="ECO:0000256" key="4">
    <source>
        <dbReference type="ARBA" id="ARBA00022989"/>
    </source>
</evidence>
<evidence type="ECO:0000256" key="1">
    <source>
        <dbReference type="ARBA" id="ARBA00004141"/>
    </source>
</evidence>
<evidence type="ECO:0000256" key="7">
    <source>
        <dbReference type="SAM" id="Phobius"/>
    </source>
</evidence>
<feature type="transmembrane region" description="Helical" evidence="7">
    <location>
        <begin position="402"/>
        <end position="426"/>
    </location>
</feature>
<evidence type="ECO:0000256" key="3">
    <source>
        <dbReference type="ARBA" id="ARBA00022692"/>
    </source>
</evidence>
<evidence type="ECO:0000256" key="2">
    <source>
        <dbReference type="ARBA" id="ARBA00022448"/>
    </source>
</evidence>
<dbReference type="PIRSF" id="PIRSF006060">
    <property type="entry name" value="AA_transporter"/>
    <property type="match status" value="1"/>
</dbReference>
<dbReference type="RefSeq" id="WP_030134133.1">
    <property type="nucleotide sequence ID" value="NZ_LK021337.1"/>
</dbReference>
<dbReference type="PANTHER" id="PTHR45649:SF26">
    <property type="entry name" value="OS04G0435100 PROTEIN"/>
    <property type="match status" value="1"/>
</dbReference>
<feature type="transmembrane region" description="Helical" evidence="7">
    <location>
        <begin position="80"/>
        <end position="102"/>
    </location>
</feature>
<feature type="transmembrane region" description="Helical" evidence="7">
    <location>
        <begin position="275"/>
        <end position="296"/>
    </location>
</feature>
<reference evidence="8" key="2">
    <citation type="submission" date="2015-09" db="EMBL/GenBank/DDBJ databases">
        <title>Draft genome sequence of Mycobacterium neoaurum DSM 44074.</title>
        <authorList>
            <person name="Croce O."/>
            <person name="Robert C."/>
            <person name="Raoult D."/>
            <person name="Drancourt M."/>
        </authorList>
    </citation>
    <scope>NUCLEOTIDE SEQUENCE</scope>
    <source>
        <strain evidence="8">DSM 44074</strain>
    </source>
</reference>
<feature type="transmembrane region" description="Helical" evidence="7">
    <location>
        <begin position="326"/>
        <end position="345"/>
    </location>
</feature>
<keyword evidence="2" id="KW-0813">Transport</keyword>
<dbReference type="EMBL" id="LK021337">
    <property type="protein sequence ID" value="CDQ42597.1"/>
    <property type="molecule type" value="Genomic_DNA"/>
</dbReference>
<feature type="transmembrane region" description="Helical" evidence="7">
    <location>
        <begin position="49"/>
        <end position="74"/>
    </location>
</feature>
<feature type="transmembrane region" description="Helical" evidence="7">
    <location>
        <begin position="123"/>
        <end position="150"/>
    </location>
</feature>
<keyword evidence="4 7" id="KW-1133">Transmembrane helix</keyword>
<evidence type="ECO:0000256" key="6">
    <source>
        <dbReference type="SAM" id="MobiDB-lite"/>
    </source>
</evidence>
<dbReference type="AlphaFoldDB" id="A0AAV2WEA2"/>
<gene>
    <name evidence="8" type="ORF">BN1047_00452</name>
</gene>
<organism evidence="8 9">
    <name type="scientific">Mycolicibacterium neoaurum</name>
    <name type="common">Mycobacterium neoaurum</name>
    <dbReference type="NCBI Taxonomy" id="1795"/>
    <lineage>
        <taxon>Bacteria</taxon>
        <taxon>Bacillati</taxon>
        <taxon>Actinomycetota</taxon>
        <taxon>Actinomycetes</taxon>
        <taxon>Mycobacteriales</taxon>
        <taxon>Mycobacteriaceae</taxon>
        <taxon>Mycolicibacterium</taxon>
    </lineage>
</organism>
<feature type="transmembrane region" description="Helical" evidence="7">
    <location>
        <begin position="235"/>
        <end position="254"/>
    </location>
</feature>
<evidence type="ECO:0000313" key="8">
    <source>
        <dbReference type="EMBL" id="CDQ42597.1"/>
    </source>
</evidence>
<comment type="subcellular location">
    <subcellularLocation>
        <location evidence="1">Membrane</location>
        <topology evidence="1">Multi-pass membrane protein</topology>
    </subcellularLocation>
</comment>
<feature type="transmembrane region" description="Helical" evidence="7">
    <location>
        <begin position="446"/>
        <end position="466"/>
    </location>
</feature>
<sequence length="510" mass="54278">MTDAIAPPTHSDKPAAHNSGNTVAAPGSEDAKLAELGYTQKLDRSVGTLASFAIGFATISATTAVFTGFGAGYFTAGAPFVWTLLLAGAVFALWTFIAADLTAKLPLAGYSYQWISRINGPNLAWFTGFIALMGWVCGMTGVGFILSGYLGGLLGWSMTQTTQILLAIAVVFLCVLINIYGVRFATMVNNIGVSLELVITVGATALIAGIAFSAPENHQPISTLFTGGESGDKDSYMLAWLAAALGPFFGLIGVESGADVAEETKNARRVVPKTMFYALITSIVIEFLMYVVYVLAIKDPAAVEANSAAPIEEIITQQAGPVVTKIVVAIALTNILACLLANILVATRLTYSMARDNMLPFSHVWRHVSPKSKAPTYAVLGLGFLSTVLLLSALVNEKAFNYIIGIASLLFFFVYILQTIGLLVGYKRGTIPAPEPGTFDLGRFRLPLYVTALVVFLGVAVALLFLPQFTTNKWVFLGIVVIAAIWWATGLKSRLSRGDAGADYAKTHNL</sequence>
<protein>
    <submittedName>
        <fullName evidence="8">Amino acid permease-associated protein</fullName>
    </submittedName>
</protein>
<name>A0AAV2WEA2_MYCNE</name>
<dbReference type="GO" id="GO:0016020">
    <property type="term" value="C:membrane"/>
    <property type="evidence" value="ECO:0007669"/>
    <property type="project" value="UniProtKB-SubCell"/>
</dbReference>
<dbReference type="Proteomes" id="UP000028864">
    <property type="component" value="Unassembled WGS sequence"/>
</dbReference>
<feature type="region of interest" description="Disordered" evidence="6">
    <location>
        <begin position="1"/>
        <end position="26"/>
    </location>
</feature>
<dbReference type="PANTHER" id="PTHR45649">
    <property type="entry name" value="AMINO-ACID PERMEASE BAT1"/>
    <property type="match status" value="1"/>
</dbReference>
<feature type="transmembrane region" description="Helical" evidence="7">
    <location>
        <begin position="162"/>
        <end position="181"/>
    </location>
</feature>
<dbReference type="InterPro" id="IPR002293">
    <property type="entry name" value="AA/rel_permease1"/>
</dbReference>
<keyword evidence="3 7" id="KW-0812">Transmembrane</keyword>
<evidence type="ECO:0000313" key="9">
    <source>
        <dbReference type="Proteomes" id="UP000028864"/>
    </source>
</evidence>
<evidence type="ECO:0000256" key="5">
    <source>
        <dbReference type="ARBA" id="ARBA00023136"/>
    </source>
</evidence>
<feature type="transmembrane region" description="Helical" evidence="7">
    <location>
        <begin position="472"/>
        <end position="489"/>
    </location>
</feature>
<proteinExistence type="predicted"/>
<feature type="transmembrane region" description="Helical" evidence="7">
    <location>
        <begin position="193"/>
        <end position="215"/>
    </location>
</feature>
<keyword evidence="5 7" id="KW-0472">Membrane</keyword>
<dbReference type="GO" id="GO:0022857">
    <property type="term" value="F:transmembrane transporter activity"/>
    <property type="evidence" value="ECO:0007669"/>
    <property type="project" value="InterPro"/>
</dbReference>
<dbReference type="Pfam" id="PF13520">
    <property type="entry name" value="AA_permease_2"/>
    <property type="match status" value="1"/>
</dbReference>
<feature type="transmembrane region" description="Helical" evidence="7">
    <location>
        <begin position="376"/>
        <end position="396"/>
    </location>
</feature>
<reference evidence="8" key="1">
    <citation type="submission" date="2014-05" db="EMBL/GenBank/DDBJ databases">
        <authorList>
            <person name="Urmite Genomes"/>
        </authorList>
    </citation>
    <scope>NUCLEOTIDE SEQUENCE</scope>
    <source>
        <strain evidence="8">DSM 44074</strain>
    </source>
</reference>
<dbReference type="Gene3D" id="1.20.1740.10">
    <property type="entry name" value="Amino acid/polyamine transporter I"/>
    <property type="match status" value="1"/>
</dbReference>
<accession>A0AAV2WEA2</accession>